<keyword evidence="1" id="KW-0472">Membrane</keyword>
<evidence type="ECO:0000313" key="3">
    <source>
        <dbReference type="Proteomes" id="UP001158576"/>
    </source>
</evidence>
<evidence type="ECO:0000313" key="2">
    <source>
        <dbReference type="EMBL" id="CAG5098434.1"/>
    </source>
</evidence>
<reference evidence="2 3" key="1">
    <citation type="submission" date="2021-04" db="EMBL/GenBank/DDBJ databases">
        <authorList>
            <person name="Bliznina A."/>
        </authorList>
    </citation>
    <scope>NUCLEOTIDE SEQUENCE [LARGE SCALE GENOMIC DNA]</scope>
</reference>
<feature type="transmembrane region" description="Helical" evidence="1">
    <location>
        <begin position="76"/>
        <end position="94"/>
    </location>
</feature>
<sequence length="97" mass="11355">MTDELTIEENKFLKNLTCPYLSELKKRKDDREKNAPFFLEAFDAQGKPWSKKENQLAQKHYLKECFDCFEQVDSCLLIGFYILGAIGIIFRQLVNGE</sequence>
<name>A0ABN7SIN9_OIKDI</name>
<accession>A0ABN7SIN9</accession>
<proteinExistence type="predicted"/>
<evidence type="ECO:0000256" key="1">
    <source>
        <dbReference type="SAM" id="Phobius"/>
    </source>
</evidence>
<dbReference type="Proteomes" id="UP001158576">
    <property type="component" value="Chromosome XSR"/>
</dbReference>
<gene>
    <name evidence="2" type="ORF">OKIOD_LOCUS7222</name>
</gene>
<keyword evidence="1" id="KW-0812">Transmembrane</keyword>
<keyword evidence="1" id="KW-1133">Transmembrane helix</keyword>
<keyword evidence="3" id="KW-1185">Reference proteome</keyword>
<protein>
    <submittedName>
        <fullName evidence="2">Oidioi.mRNA.OKI2018_I69.XSR.g15664.t1.cds</fullName>
    </submittedName>
</protein>
<organism evidence="2 3">
    <name type="scientific">Oikopleura dioica</name>
    <name type="common">Tunicate</name>
    <dbReference type="NCBI Taxonomy" id="34765"/>
    <lineage>
        <taxon>Eukaryota</taxon>
        <taxon>Metazoa</taxon>
        <taxon>Chordata</taxon>
        <taxon>Tunicata</taxon>
        <taxon>Appendicularia</taxon>
        <taxon>Copelata</taxon>
        <taxon>Oikopleuridae</taxon>
        <taxon>Oikopleura</taxon>
    </lineage>
</organism>
<dbReference type="EMBL" id="OU015569">
    <property type="protein sequence ID" value="CAG5098434.1"/>
    <property type="molecule type" value="Genomic_DNA"/>
</dbReference>